<feature type="coiled-coil region" evidence="1">
    <location>
        <begin position="242"/>
        <end position="269"/>
    </location>
</feature>
<feature type="non-terminal residue" evidence="2">
    <location>
        <position position="1"/>
    </location>
</feature>
<reference evidence="2 3" key="1">
    <citation type="journal article" date="2020" name="IScience">
        <title>Genome Sequencing of the Endangered Kingdonia uniflora (Circaeasteraceae, Ranunculales) Reveals Potential Mechanisms of Evolutionary Specialization.</title>
        <authorList>
            <person name="Sun Y."/>
            <person name="Deng T."/>
            <person name="Zhang A."/>
            <person name="Moore M.J."/>
            <person name="Landis J.B."/>
            <person name="Lin N."/>
            <person name="Zhang H."/>
            <person name="Zhang X."/>
            <person name="Huang J."/>
            <person name="Zhang X."/>
            <person name="Sun H."/>
            <person name="Wang H."/>
        </authorList>
    </citation>
    <scope>NUCLEOTIDE SEQUENCE [LARGE SCALE GENOMIC DNA]</scope>
    <source>
        <strain evidence="2">TB1705</strain>
        <tissue evidence="2">Leaf</tissue>
    </source>
</reference>
<gene>
    <name evidence="2" type="ORF">GIB67_032476</name>
</gene>
<feature type="coiled-coil region" evidence="1">
    <location>
        <begin position="418"/>
        <end position="487"/>
    </location>
</feature>
<name>A0A7J7L7M6_9MAGN</name>
<evidence type="ECO:0000313" key="2">
    <source>
        <dbReference type="EMBL" id="KAF6138582.1"/>
    </source>
</evidence>
<evidence type="ECO:0000313" key="3">
    <source>
        <dbReference type="Proteomes" id="UP000541444"/>
    </source>
</evidence>
<dbReference type="AlphaFoldDB" id="A0A7J7L7M6"/>
<proteinExistence type="predicted"/>
<sequence>VGIPELVLTPEISGLTLCSDTVAVIGYVTVAVRSNNVTVLVWLVHSRCFVFEASSSCSLGRLVQGLNGLRDPADREKVVGLIANEEINFEDARIPVGLLIGCDSQVMKAILDEKRDGGIKESISLEDFDGDVQTEQLEGFLCYLSQLEYGLSLPLSNLAKGIMNLLGACPVQMNGNMREFYGVKNYSVSGGAFFGASATRPRFFGQNSADGWKEVEEKTRLAALHGMEEMSIMAARLMKGICLGVEEERAELKRKKVDLERNEARLKSDLSKEWKRLEALKVSQVVEINKLQGEARVDLKEAIAERDRLEHYLISKGYSEDEVDAIRADTYVEEDEGEETEDVAVGVTDGLDGVELESADLREDEAHQSNHEFEEEFNKIKEANEVREDQHVKLDATLIREKVLERAIRGKEIVIKNKEELLKEIPDMEELNKEIEVLRAHVVHLEVINRAESAKADEKSVKNITFIDLMKRELTSQKARHKRLEDRL</sequence>
<dbReference type="Proteomes" id="UP000541444">
    <property type="component" value="Unassembled WGS sequence"/>
</dbReference>
<dbReference type="EMBL" id="JACGCM010002568">
    <property type="protein sequence ID" value="KAF6138582.1"/>
    <property type="molecule type" value="Genomic_DNA"/>
</dbReference>
<keyword evidence="3" id="KW-1185">Reference proteome</keyword>
<organism evidence="2 3">
    <name type="scientific">Kingdonia uniflora</name>
    <dbReference type="NCBI Taxonomy" id="39325"/>
    <lineage>
        <taxon>Eukaryota</taxon>
        <taxon>Viridiplantae</taxon>
        <taxon>Streptophyta</taxon>
        <taxon>Embryophyta</taxon>
        <taxon>Tracheophyta</taxon>
        <taxon>Spermatophyta</taxon>
        <taxon>Magnoliopsida</taxon>
        <taxon>Ranunculales</taxon>
        <taxon>Circaeasteraceae</taxon>
        <taxon>Kingdonia</taxon>
    </lineage>
</organism>
<comment type="caution">
    <text evidence="2">The sequence shown here is derived from an EMBL/GenBank/DDBJ whole genome shotgun (WGS) entry which is preliminary data.</text>
</comment>
<accession>A0A7J7L7M6</accession>
<keyword evidence="1" id="KW-0175">Coiled coil</keyword>
<evidence type="ECO:0000256" key="1">
    <source>
        <dbReference type="SAM" id="Coils"/>
    </source>
</evidence>
<protein>
    <submittedName>
        <fullName evidence="2">Uncharacterized protein</fullName>
    </submittedName>
</protein>